<dbReference type="AlphaFoldDB" id="A0A1T1ASB5"/>
<name>A0A1T1ASB5_RHOFE</name>
<dbReference type="RefSeq" id="WP_078364827.1">
    <property type="nucleotide sequence ID" value="NZ_MTJN01000002.1"/>
</dbReference>
<organism evidence="2 3">
    <name type="scientific">Rhodoferax fermentans</name>
    <dbReference type="NCBI Taxonomy" id="28066"/>
    <lineage>
        <taxon>Bacteria</taxon>
        <taxon>Pseudomonadati</taxon>
        <taxon>Pseudomonadota</taxon>
        <taxon>Betaproteobacteria</taxon>
        <taxon>Burkholderiales</taxon>
        <taxon>Comamonadaceae</taxon>
        <taxon>Rhodoferax</taxon>
    </lineage>
</organism>
<feature type="compositionally biased region" description="Polar residues" evidence="1">
    <location>
        <begin position="63"/>
        <end position="74"/>
    </location>
</feature>
<proteinExistence type="predicted"/>
<reference evidence="2 3" key="1">
    <citation type="submission" date="2017-01" db="EMBL/GenBank/DDBJ databases">
        <title>Genome sequencing of Rhodoferax fermentans JCM 7819.</title>
        <authorList>
            <person name="Kim Y.J."/>
            <person name="Farh M.E.-A."/>
            <person name="Yang D.-C."/>
        </authorList>
    </citation>
    <scope>NUCLEOTIDE SEQUENCE [LARGE SCALE GENOMIC DNA]</scope>
    <source>
        <strain evidence="2 3">JCM 7819</strain>
    </source>
</reference>
<comment type="caution">
    <text evidence="2">The sequence shown here is derived from an EMBL/GenBank/DDBJ whole genome shotgun (WGS) entry which is preliminary data.</text>
</comment>
<gene>
    <name evidence="2" type="ORF">RF819_09935</name>
</gene>
<feature type="region of interest" description="Disordered" evidence="1">
    <location>
        <begin position="54"/>
        <end position="74"/>
    </location>
</feature>
<dbReference type="Proteomes" id="UP000190750">
    <property type="component" value="Unassembled WGS sequence"/>
</dbReference>
<dbReference type="EMBL" id="MTJN01000002">
    <property type="protein sequence ID" value="OOV06999.1"/>
    <property type="molecule type" value="Genomic_DNA"/>
</dbReference>
<keyword evidence="3" id="KW-1185">Reference proteome</keyword>
<feature type="region of interest" description="Disordered" evidence="1">
    <location>
        <begin position="115"/>
        <end position="136"/>
    </location>
</feature>
<protein>
    <submittedName>
        <fullName evidence="2">Uncharacterized protein</fullName>
    </submittedName>
</protein>
<evidence type="ECO:0000313" key="3">
    <source>
        <dbReference type="Proteomes" id="UP000190750"/>
    </source>
</evidence>
<sequence length="136" mass="15168">MNAFVNLKPMLTPVVAERAWLAWPEILERQQALDTPTWMADWLEAAHQPLGVSADDSEVDTWPETTENQEPIQTPNWQAEWLDWMDSGSAAKPVTQATTAHTVCPFNTARNTSAAPKNNLPWLLSHPPVTQLNKAA</sequence>
<evidence type="ECO:0000313" key="2">
    <source>
        <dbReference type="EMBL" id="OOV06999.1"/>
    </source>
</evidence>
<evidence type="ECO:0000256" key="1">
    <source>
        <dbReference type="SAM" id="MobiDB-lite"/>
    </source>
</evidence>
<accession>A0A1T1ASB5</accession>